<evidence type="ECO:0000256" key="4">
    <source>
        <dbReference type="ARBA" id="ARBA00022679"/>
    </source>
</evidence>
<keyword evidence="5 10" id="KW-0547">Nucleotide-binding</keyword>
<evidence type="ECO:0000256" key="11">
    <source>
        <dbReference type="RuleBase" id="RU000304"/>
    </source>
</evidence>
<gene>
    <name evidence="13" type="ORF">BLNAU_17617</name>
</gene>
<dbReference type="InterPro" id="IPR011009">
    <property type="entry name" value="Kinase-like_dom_sf"/>
</dbReference>
<dbReference type="InterPro" id="IPR050660">
    <property type="entry name" value="NEK_Ser/Thr_kinase"/>
</dbReference>
<keyword evidence="6 13" id="KW-0418">Kinase</keyword>
<evidence type="ECO:0000256" key="10">
    <source>
        <dbReference type="PROSITE-ProRule" id="PRU10141"/>
    </source>
</evidence>
<evidence type="ECO:0000256" key="5">
    <source>
        <dbReference type="ARBA" id="ARBA00022741"/>
    </source>
</evidence>
<evidence type="ECO:0000256" key="9">
    <source>
        <dbReference type="ARBA" id="ARBA00048679"/>
    </source>
</evidence>
<evidence type="ECO:0000313" key="13">
    <source>
        <dbReference type="EMBL" id="KAK2947467.1"/>
    </source>
</evidence>
<comment type="catalytic activity">
    <reaction evidence="9">
        <text>L-seryl-[protein] + ATP = O-phospho-L-seryl-[protein] + ADP + H(+)</text>
        <dbReference type="Rhea" id="RHEA:17989"/>
        <dbReference type="Rhea" id="RHEA-COMP:9863"/>
        <dbReference type="Rhea" id="RHEA-COMP:11604"/>
        <dbReference type="ChEBI" id="CHEBI:15378"/>
        <dbReference type="ChEBI" id="CHEBI:29999"/>
        <dbReference type="ChEBI" id="CHEBI:30616"/>
        <dbReference type="ChEBI" id="CHEBI:83421"/>
        <dbReference type="ChEBI" id="CHEBI:456216"/>
        <dbReference type="EC" id="2.7.11.1"/>
    </reaction>
</comment>
<dbReference type="PROSITE" id="PS00108">
    <property type="entry name" value="PROTEIN_KINASE_ST"/>
    <property type="match status" value="1"/>
</dbReference>
<dbReference type="Gene3D" id="1.10.510.10">
    <property type="entry name" value="Transferase(Phosphotransferase) domain 1"/>
    <property type="match status" value="1"/>
</dbReference>
<dbReference type="InterPro" id="IPR000719">
    <property type="entry name" value="Prot_kinase_dom"/>
</dbReference>
<comment type="catalytic activity">
    <reaction evidence="8">
        <text>L-threonyl-[protein] + ATP = O-phospho-L-threonyl-[protein] + ADP + H(+)</text>
        <dbReference type="Rhea" id="RHEA:46608"/>
        <dbReference type="Rhea" id="RHEA-COMP:11060"/>
        <dbReference type="Rhea" id="RHEA-COMP:11605"/>
        <dbReference type="ChEBI" id="CHEBI:15378"/>
        <dbReference type="ChEBI" id="CHEBI:30013"/>
        <dbReference type="ChEBI" id="CHEBI:30616"/>
        <dbReference type="ChEBI" id="CHEBI:61977"/>
        <dbReference type="ChEBI" id="CHEBI:456216"/>
        <dbReference type="EC" id="2.7.11.1"/>
    </reaction>
</comment>
<dbReference type="InterPro" id="IPR017441">
    <property type="entry name" value="Protein_kinase_ATP_BS"/>
</dbReference>
<dbReference type="EMBL" id="JARBJD010000200">
    <property type="protein sequence ID" value="KAK2947467.1"/>
    <property type="molecule type" value="Genomic_DNA"/>
</dbReference>
<dbReference type="GO" id="GO:0004674">
    <property type="term" value="F:protein serine/threonine kinase activity"/>
    <property type="evidence" value="ECO:0007669"/>
    <property type="project" value="UniProtKB-EC"/>
</dbReference>
<dbReference type="SMART" id="SM00220">
    <property type="entry name" value="S_TKc"/>
    <property type="match status" value="1"/>
</dbReference>
<protein>
    <recommendedName>
        <fullName evidence="2">non-specific serine/threonine protein kinase</fullName>
        <ecNumber evidence="2">2.7.11.1</ecNumber>
    </recommendedName>
</protein>
<evidence type="ECO:0000259" key="12">
    <source>
        <dbReference type="PROSITE" id="PS50011"/>
    </source>
</evidence>
<keyword evidence="3 11" id="KW-0723">Serine/threonine-protein kinase</keyword>
<evidence type="ECO:0000256" key="3">
    <source>
        <dbReference type="ARBA" id="ARBA00022527"/>
    </source>
</evidence>
<reference evidence="13 14" key="1">
    <citation type="journal article" date="2022" name="bioRxiv">
        <title>Genomics of Preaxostyla Flagellates Illuminates Evolutionary Transitions and the Path Towards Mitochondrial Loss.</title>
        <authorList>
            <person name="Novak L.V.F."/>
            <person name="Treitli S.C."/>
            <person name="Pyrih J."/>
            <person name="Halakuc P."/>
            <person name="Pipaliya S.V."/>
            <person name="Vacek V."/>
            <person name="Brzon O."/>
            <person name="Soukal P."/>
            <person name="Eme L."/>
            <person name="Dacks J.B."/>
            <person name="Karnkowska A."/>
            <person name="Elias M."/>
            <person name="Hampl V."/>
        </authorList>
    </citation>
    <scope>NUCLEOTIDE SEQUENCE [LARGE SCALE GENOMIC DNA]</scope>
    <source>
        <strain evidence="13">NAU3</strain>
        <tissue evidence="13">Gut</tissue>
    </source>
</reference>
<dbReference type="PROSITE" id="PS50011">
    <property type="entry name" value="PROTEIN_KINASE_DOM"/>
    <property type="match status" value="1"/>
</dbReference>
<evidence type="ECO:0000313" key="14">
    <source>
        <dbReference type="Proteomes" id="UP001281761"/>
    </source>
</evidence>
<keyword evidence="14" id="KW-1185">Reference proteome</keyword>
<dbReference type="PROSITE" id="PS00107">
    <property type="entry name" value="PROTEIN_KINASE_ATP"/>
    <property type="match status" value="1"/>
</dbReference>
<evidence type="ECO:0000256" key="1">
    <source>
        <dbReference type="ARBA" id="ARBA00010886"/>
    </source>
</evidence>
<keyword evidence="4 13" id="KW-0808">Transferase</keyword>
<feature type="domain" description="Protein kinase" evidence="12">
    <location>
        <begin position="8"/>
        <end position="269"/>
    </location>
</feature>
<dbReference type="Proteomes" id="UP001281761">
    <property type="component" value="Unassembled WGS sequence"/>
</dbReference>
<organism evidence="13 14">
    <name type="scientific">Blattamonas nauphoetae</name>
    <dbReference type="NCBI Taxonomy" id="2049346"/>
    <lineage>
        <taxon>Eukaryota</taxon>
        <taxon>Metamonada</taxon>
        <taxon>Preaxostyla</taxon>
        <taxon>Oxymonadida</taxon>
        <taxon>Blattamonas</taxon>
    </lineage>
</organism>
<sequence>MCTRIKNYRILEELGRGSSGLVHRAEADGRFYAIKQIPRTSNNDDSQVLDEINAMITFQQTANGSNFHGCVHFIECFQDEHYNYIVMELCDHGTLETELQNIISRGEQFTEETLWLFASELSLSLLVLKQRHIVHRDIKPANIFIGADSTLKLGDMGYARQLASTMDMTISPVGTPYYAAPEILQSRHYNSQCDVWSLGVTLYQLTQQTVPFDGQTKDILFHRIKTAPVPPITVSVSDDLKNLIGQMLIKEPDSRIKIEDVNTIARAHLPSQ</sequence>
<dbReference type="InterPro" id="IPR008271">
    <property type="entry name" value="Ser/Thr_kinase_AS"/>
</dbReference>
<accession>A0ABQ9X6Y9</accession>
<comment type="similarity">
    <text evidence="1">Belongs to the protein kinase superfamily. NEK Ser/Thr protein kinase family. NIMA subfamily.</text>
</comment>
<evidence type="ECO:0000256" key="8">
    <source>
        <dbReference type="ARBA" id="ARBA00047899"/>
    </source>
</evidence>
<keyword evidence="7 10" id="KW-0067">ATP-binding</keyword>
<dbReference type="EC" id="2.7.11.1" evidence="2"/>
<evidence type="ECO:0000256" key="6">
    <source>
        <dbReference type="ARBA" id="ARBA00022777"/>
    </source>
</evidence>
<proteinExistence type="inferred from homology"/>
<feature type="binding site" evidence="10">
    <location>
        <position position="35"/>
    </location>
    <ligand>
        <name>ATP</name>
        <dbReference type="ChEBI" id="CHEBI:30616"/>
    </ligand>
</feature>
<evidence type="ECO:0000256" key="2">
    <source>
        <dbReference type="ARBA" id="ARBA00012513"/>
    </source>
</evidence>
<dbReference type="PANTHER" id="PTHR43671:SF98">
    <property type="entry name" value="SERINE_THREONINE-PROTEIN KINASE NEK11"/>
    <property type="match status" value="1"/>
</dbReference>
<dbReference type="Pfam" id="PF00069">
    <property type="entry name" value="Pkinase"/>
    <property type="match status" value="1"/>
</dbReference>
<name>A0ABQ9X6Y9_9EUKA</name>
<comment type="caution">
    <text evidence="13">The sequence shown here is derived from an EMBL/GenBank/DDBJ whole genome shotgun (WGS) entry which is preliminary data.</text>
</comment>
<dbReference type="PANTHER" id="PTHR43671">
    <property type="entry name" value="SERINE/THREONINE-PROTEIN KINASE NEK"/>
    <property type="match status" value="1"/>
</dbReference>
<evidence type="ECO:0000256" key="7">
    <source>
        <dbReference type="ARBA" id="ARBA00022840"/>
    </source>
</evidence>
<dbReference type="SUPFAM" id="SSF56112">
    <property type="entry name" value="Protein kinase-like (PK-like)"/>
    <property type="match status" value="1"/>
</dbReference>